<gene>
    <name evidence="2" type="ORF">KIN20_010685</name>
</gene>
<keyword evidence="3" id="KW-1185">Reference proteome</keyword>
<evidence type="ECO:0000256" key="1">
    <source>
        <dbReference type="SAM" id="MobiDB-lite"/>
    </source>
</evidence>
<proteinExistence type="predicted"/>
<accession>A0AAD5MZA8</accession>
<evidence type="ECO:0000313" key="2">
    <source>
        <dbReference type="EMBL" id="KAJ1353909.1"/>
    </source>
</evidence>
<reference evidence="2" key="1">
    <citation type="submission" date="2021-06" db="EMBL/GenBank/DDBJ databases">
        <title>Parelaphostrongylus tenuis whole genome reference sequence.</title>
        <authorList>
            <person name="Garwood T.J."/>
            <person name="Larsen P.A."/>
            <person name="Fountain-Jones N.M."/>
            <person name="Garbe J.R."/>
            <person name="Macchietto M.G."/>
            <person name="Kania S.A."/>
            <person name="Gerhold R.W."/>
            <person name="Richards J.E."/>
            <person name="Wolf T.M."/>
        </authorList>
    </citation>
    <scope>NUCLEOTIDE SEQUENCE</scope>
    <source>
        <strain evidence="2">MNPRO001-30</strain>
        <tissue evidence="2">Meninges</tissue>
    </source>
</reference>
<sequence length="133" mass="14456">MSECTCYDYTSDVGNGATGSQACCTLVADRGGVSTFPDAFVDRCWSAVALLDVSLLESTGVEVEVSLQVEEDEAEEAELIAVAPDYRRDVRVDPTADHHVDTVAVRDRHDEVENAYARPGDADRTADDRDVIE</sequence>
<feature type="region of interest" description="Disordered" evidence="1">
    <location>
        <begin position="108"/>
        <end position="133"/>
    </location>
</feature>
<evidence type="ECO:0000313" key="3">
    <source>
        <dbReference type="Proteomes" id="UP001196413"/>
    </source>
</evidence>
<organism evidence="2 3">
    <name type="scientific">Parelaphostrongylus tenuis</name>
    <name type="common">Meningeal worm</name>
    <dbReference type="NCBI Taxonomy" id="148309"/>
    <lineage>
        <taxon>Eukaryota</taxon>
        <taxon>Metazoa</taxon>
        <taxon>Ecdysozoa</taxon>
        <taxon>Nematoda</taxon>
        <taxon>Chromadorea</taxon>
        <taxon>Rhabditida</taxon>
        <taxon>Rhabditina</taxon>
        <taxon>Rhabditomorpha</taxon>
        <taxon>Strongyloidea</taxon>
        <taxon>Metastrongylidae</taxon>
        <taxon>Parelaphostrongylus</taxon>
    </lineage>
</organism>
<dbReference type="EMBL" id="JAHQIW010001883">
    <property type="protein sequence ID" value="KAJ1353909.1"/>
    <property type="molecule type" value="Genomic_DNA"/>
</dbReference>
<name>A0AAD5MZA8_PARTN</name>
<dbReference type="AlphaFoldDB" id="A0AAD5MZA8"/>
<comment type="caution">
    <text evidence="2">The sequence shown here is derived from an EMBL/GenBank/DDBJ whole genome shotgun (WGS) entry which is preliminary data.</text>
</comment>
<feature type="compositionally biased region" description="Basic and acidic residues" evidence="1">
    <location>
        <begin position="120"/>
        <end position="133"/>
    </location>
</feature>
<protein>
    <submittedName>
        <fullName evidence="2">Uncharacterized protein</fullName>
    </submittedName>
</protein>
<dbReference type="Proteomes" id="UP001196413">
    <property type="component" value="Unassembled WGS sequence"/>
</dbReference>